<proteinExistence type="predicted"/>
<dbReference type="AlphaFoldDB" id="W4VQZ6"/>
<feature type="region of interest" description="Disordered" evidence="1">
    <location>
        <begin position="1"/>
        <end position="22"/>
    </location>
</feature>
<evidence type="ECO:0000313" key="3">
    <source>
        <dbReference type="Proteomes" id="UP000019102"/>
    </source>
</evidence>
<evidence type="ECO:0000256" key="1">
    <source>
        <dbReference type="SAM" id="MobiDB-lite"/>
    </source>
</evidence>
<comment type="caution">
    <text evidence="2">The sequence shown here is derived from an EMBL/GenBank/DDBJ whole genome shotgun (WGS) entry which is preliminary data.</text>
</comment>
<organism evidence="2 3">
    <name type="scientific">Gracilibacillus boraciitolerans JCM 21714</name>
    <dbReference type="NCBI Taxonomy" id="1298598"/>
    <lineage>
        <taxon>Bacteria</taxon>
        <taxon>Bacillati</taxon>
        <taxon>Bacillota</taxon>
        <taxon>Bacilli</taxon>
        <taxon>Bacillales</taxon>
        <taxon>Bacillaceae</taxon>
        <taxon>Gracilibacillus</taxon>
    </lineage>
</organism>
<sequence>MKKAGSNGLLTIEEAKDHRNNKPSYRLRANREALETLGVEPDNKARSQLNHRLPKNGRAWSDAHYDRAYNNQAILRAADRRGGVRTGLQQGKELWICIPK</sequence>
<accession>W4VQZ6</accession>
<dbReference type="STRING" id="1298598.JCM21714_4765"/>
<dbReference type="eggNOG" id="COG5444">
    <property type="taxonomic scope" value="Bacteria"/>
</dbReference>
<name>W4VQZ6_9BACI</name>
<dbReference type="EMBL" id="BAVS01000073">
    <property type="protein sequence ID" value="GAE95498.1"/>
    <property type="molecule type" value="Genomic_DNA"/>
</dbReference>
<protein>
    <submittedName>
        <fullName evidence="2">Uncharacterized protein</fullName>
    </submittedName>
</protein>
<reference evidence="2 3" key="1">
    <citation type="journal article" date="2014" name="Genome Announc.">
        <title>Draft Genome Sequence of the Boron-Tolerant and Moderately Halotolerant Bacterium Gracilibacillus boraciitolerans JCM 21714T.</title>
        <authorList>
            <person name="Ahmed I."/>
            <person name="Oshima K."/>
            <person name="Suda W."/>
            <person name="Kitamura K."/>
            <person name="Iida T."/>
            <person name="Ohmori Y."/>
            <person name="Fujiwara T."/>
            <person name="Hattori M."/>
            <person name="Ohkuma M."/>
        </authorList>
    </citation>
    <scope>NUCLEOTIDE SEQUENCE [LARGE SCALE GENOMIC DNA]</scope>
    <source>
        <strain evidence="2 3">JCM 21714</strain>
    </source>
</reference>
<keyword evidence="3" id="KW-1185">Reference proteome</keyword>
<gene>
    <name evidence="2" type="ORF">JCM21714_4765</name>
</gene>
<dbReference type="Proteomes" id="UP000019102">
    <property type="component" value="Unassembled WGS sequence"/>
</dbReference>
<evidence type="ECO:0000313" key="2">
    <source>
        <dbReference type="EMBL" id="GAE95498.1"/>
    </source>
</evidence>